<comment type="caution">
    <text evidence="1">The sequence shown here is derived from an EMBL/GenBank/DDBJ whole genome shotgun (WGS) entry which is preliminary data.</text>
</comment>
<dbReference type="SUPFAM" id="SSF53474">
    <property type="entry name" value="alpha/beta-Hydrolases"/>
    <property type="match status" value="1"/>
</dbReference>
<dbReference type="PANTHER" id="PTHR10824:SF4">
    <property type="entry name" value="ACYL-COENZYME A THIOESTERASE 1-LIKE"/>
    <property type="match status" value="1"/>
</dbReference>
<evidence type="ECO:0000313" key="2">
    <source>
        <dbReference type="Proteomes" id="UP001161390"/>
    </source>
</evidence>
<organism evidence="1 2">
    <name type="scientific">Algimonas porphyrae</name>
    <dbReference type="NCBI Taxonomy" id="1128113"/>
    <lineage>
        <taxon>Bacteria</taxon>
        <taxon>Pseudomonadati</taxon>
        <taxon>Pseudomonadota</taxon>
        <taxon>Alphaproteobacteria</taxon>
        <taxon>Maricaulales</taxon>
        <taxon>Robiginitomaculaceae</taxon>
        <taxon>Algimonas</taxon>
    </lineage>
</organism>
<accession>A0ABQ5UXV8</accession>
<sequence>MTVADRLTWADAPVLVMTGLEPGQAYTLKTERRSGWNDQATERSSLRYVADAKGRIDTSVSVPDGLTDASAYTPIQRMDYLSDQTLNDLDPYQLRFRLVDADGGPVLQRVVEIGPDRDALVETALGDDFPGAYVLTSVNHEGPRPTIVILGGSEGGDSGSRYTAPTLAAEGFTVLGLPYYSPAWGGQEQQFPGLPRAFANIAVDYLEEAVTQLRQRPDVDPDRITLHGGSKGAEFVLLAGSLIADDSPGGGFCGIVADVPSDVVWEGWGAGETVSSFSWRGEPLPFVPYQDMSRALDRSDPYTMTEAHENGRTANPDRVEPARIRVETIDEPVLLIGGDVDTTWASGAMSRRIKAFRDAAGLQTDMYVYKDAGHGVGGTPLVRTSVANLAARLENFPALIRFHKQQSERPDCRE</sequence>
<dbReference type="InterPro" id="IPR042490">
    <property type="entry name" value="Thio_Ohase/BAAT_N"/>
</dbReference>
<name>A0ABQ5UXV8_9PROT</name>
<dbReference type="InterPro" id="IPR016662">
    <property type="entry name" value="Acyl-CoA_thioEstase_long-chain"/>
</dbReference>
<dbReference type="PIRSF" id="PIRSF016521">
    <property type="entry name" value="Acyl-CoA_hydro"/>
    <property type="match status" value="1"/>
</dbReference>
<proteinExistence type="predicted"/>
<reference evidence="1" key="1">
    <citation type="journal article" date="2014" name="Int. J. Syst. Evol. Microbiol.">
        <title>Complete genome of a new Firmicutes species belonging to the dominant human colonic microbiota ('Ruminococcus bicirculans') reveals two chromosomes and a selective capacity to utilize plant glucans.</title>
        <authorList>
            <consortium name="NISC Comparative Sequencing Program"/>
            <person name="Wegmann U."/>
            <person name="Louis P."/>
            <person name="Goesmann A."/>
            <person name="Henrissat B."/>
            <person name="Duncan S.H."/>
            <person name="Flint H.J."/>
        </authorList>
    </citation>
    <scope>NUCLEOTIDE SEQUENCE</scope>
    <source>
        <strain evidence="1">NBRC 108216</strain>
    </source>
</reference>
<dbReference type="Proteomes" id="UP001161390">
    <property type="component" value="Unassembled WGS sequence"/>
</dbReference>
<evidence type="ECO:0000313" key="1">
    <source>
        <dbReference type="EMBL" id="GLQ19764.1"/>
    </source>
</evidence>
<dbReference type="Gene3D" id="3.40.50.1820">
    <property type="entry name" value="alpha/beta hydrolase"/>
    <property type="match status" value="1"/>
</dbReference>
<protein>
    <recommendedName>
        <fullName evidence="3">Acyl-CoA thioester hydrolase</fullName>
    </recommendedName>
</protein>
<reference evidence="1" key="2">
    <citation type="submission" date="2023-01" db="EMBL/GenBank/DDBJ databases">
        <title>Draft genome sequence of Algimonas porphyrae strain NBRC 108216.</title>
        <authorList>
            <person name="Sun Q."/>
            <person name="Mori K."/>
        </authorList>
    </citation>
    <scope>NUCLEOTIDE SEQUENCE</scope>
    <source>
        <strain evidence="1">NBRC 108216</strain>
    </source>
</reference>
<dbReference type="PANTHER" id="PTHR10824">
    <property type="entry name" value="ACYL-COENZYME A THIOESTERASE-RELATED"/>
    <property type="match status" value="1"/>
</dbReference>
<dbReference type="Gene3D" id="2.60.40.2240">
    <property type="entry name" value="Acyl-CoA thioester hydrolase/BAAT N-terminal domain"/>
    <property type="match status" value="1"/>
</dbReference>
<gene>
    <name evidence="1" type="ORF">GCM10007854_07190</name>
</gene>
<keyword evidence="2" id="KW-1185">Reference proteome</keyword>
<evidence type="ECO:0008006" key="3">
    <source>
        <dbReference type="Google" id="ProtNLM"/>
    </source>
</evidence>
<dbReference type="InterPro" id="IPR029058">
    <property type="entry name" value="AB_hydrolase_fold"/>
</dbReference>
<dbReference type="EMBL" id="BSNJ01000001">
    <property type="protein sequence ID" value="GLQ19764.1"/>
    <property type="molecule type" value="Genomic_DNA"/>
</dbReference>